<evidence type="ECO:0000256" key="3">
    <source>
        <dbReference type="ARBA" id="ARBA00022692"/>
    </source>
</evidence>
<feature type="transmembrane region" description="Helical" evidence="6">
    <location>
        <begin position="360"/>
        <end position="378"/>
    </location>
</feature>
<feature type="transmembrane region" description="Helical" evidence="6">
    <location>
        <begin position="21"/>
        <end position="41"/>
    </location>
</feature>
<keyword evidence="2" id="KW-1003">Cell membrane</keyword>
<dbReference type="GO" id="GO:0140359">
    <property type="term" value="F:ABC-type transporter activity"/>
    <property type="evidence" value="ECO:0007669"/>
    <property type="project" value="InterPro"/>
</dbReference>
<sequence length="386" mass="43912">MYHRLFQVIGWELRKLIKQRIWCLLVFIYPLLFIFLFVYMYHAGVITQVPIAVVDQDTTKSSRLLIQQVAASPQLQVAERYQDLTSAKHALIKGDVYAVLFIQHEFEKDLIAGHQPEVVAFYNNQYMSAGTIIFRAMSSALKTANSQIVLQGLLEKGIASPVAQSQMQTIPTSLHPLYNPTLNYLYTLISGLIPTILQIIIMMAMVTSITRDRFTQMGYQQILKLANHNIFIFLLGRIIPYFIYFLFCLILFDTVLIANFNLPLNGHLILLILGDISFILTSCLYGIFFGLTGSTLAQAYGTASLVASPAFGFTGLIFPRIAMNTFAYIWSALLPVTWYIQIRLDQTLRSPNIVTSLQPFVYLVIQLGVMAILVYLFLRKIRRRLI</sequence>
<dbReference type="RefSeq" id="WP_091120917.1">
    <property type="nucleotide sequence ID" value="NZ_FMBA01000007.1"/>
</dbReference>
<evidence type="ECO:0000256" key="1">
    <source>
        <dbReference type="ARBA" id="ARBA00004651"/>
    </source>
</evidence>
<dbReference type="EMBL" id="FMBA01000007">
    <property type="protein sequence ID" value="SCB87707.1"/>
    <property type="molecule type" value="Genomic_DNA"/>
</dbReference>
<evidence type="ECO:0000256" key="6">
    <source>
        <dbReference type="SAM" id="Phobius"/>
    </source>
</evidence>
<feature type="transmembrane region" description="Helical" evidence="6">
    <location>
        <begin position="184"/>
        <end position="209"/>
    </location>
</feature>
<dbReference type="Gene3D" id="3.40.1710.10">
    <property type="entry name" value="abc type-2 transporter like domain"/>
    <property type="match status" value="1"/>
</dbReference>
<evidence type="ECO:0000313" key="8">
    <source>
        <dbReference type="EMBL" id="SCB87707.1"/>
    </source>
</evidence>
<gene>
    <name evidence="8" type="ORF">GA0061080_100756</name>
</gene>
<dbReference type="PANTHER" id="PTHR30294">
    <property type="entry name" value="MEMBRANE COMPONENT OF ABC TRANSPORTER YHHJ-RELATED"/>
    <property type="match status" value="1"/>
</dbReference>
<evidence type="ECO:0000313" key="9">
    <source>
        <dbReference type="Proteomes" id="UP000199698"/>
    </source>
</evidence>
<evidence type="ECO:0000256" key="2">
    <source>
        <dbReference type="ARBA" id="ARBA00022475"/>
    </source>
</evidence>
<feature type="transmembrane region" description="Helical" evidence="6">
    <location>
        <begin position="230"/>
        <end position="252"/>
    </location>
</feature>
<evidence type="ECO:0000259" key="7">
    <source>
        <dbReference type="Pfam" id="PF12698"/>
    </source>
</evidence>
<feature type="transmembrane region" description="Helical" evidence="6">
    <location>
        <begin position="264"/>
        <end position="288"/>
    </location>
</feature>
<keyword evidence="3 6" id="KW-0812">Transmembrane</keyword>
<evidence type="ECO:0000256" key="4">
    <source>
        <dbReference type="ARBA" id="ARBA00022989"/>
    </source>
</evidence>
<comment type="subcellular location">
    <subcellularLocation>
        <location evidence="1">Cell membrane</location>
        <topology evidence="1">Multi-pass membrane protein</topology>
    </subcellularLocation>
</comment>
<keyword evidence="5 6" id="KW-0472">Membrane</keyword>
<dbReference type="GO" id="GO:0005886">
    <property type="term" value="C:plasma membrane"/>
    <property type="evidence" value="ECO:0007669"/>
    <property type="project" value="UniProtKB-SubCell"/>
</dbReference>
<dbReference type="OrthoDB" id="9803577at2"/>
<dbReference type="Proteomes" id="UP000199698">
    <property type="component" value="Unassembled WGS sequence"/>
</dbReference>
<feature type="domain" description="ABC-2 type transporter transmembrane" evidence="7">
    <location>
        <begin position="24"/>
        <end position="375"/>
    </location>
</feature>
<keyword evidence="9" id="KW-1185">Reference proteome</keyword>
<dbReference type="InterPro" id="IPR051449">
    <property type="entry name" value="ABC-2_transporter_component"/>
</dbReference>
<protein>
    <submittedName>
        <fullName evidence="8">ABC-2 type transport system permease protein</fullName>
    </submittedName>
</protein>
<organism evidence="8 9">
    <name type="scientific">Gilliamella intestini</name>
    <dbReference type="NCBI Taxonomy" id="1798183"/>
    <lineage>
        <taxon>Bacteria</taxon>
        <taxon>Pseudomonadati</taxon>
        <taxon>Pseudomonadota</taxon>
        <taxon>Gammaproteobacteria</taxon>
        <taxon>Orbales</taxon>
        <taxon>Orbaceae</taxon>
        <taxon>Gilliamella</taxon>
    </lineage>
</organism>
<accession>A0A1C3ZZ78</accession>
<dbReference type="InterPro" id="IPR013525">
    <property type="entry name" value="ABC2_TM"/>
</dbReference>
<dbReference type="PANTHER" id="PTHR30294:SF29">
    <property type="entry name" value="MULTIDRUG ABC TRANSPORTER PERMEASE YBHS-RELATED"/>
    <property type="match status" value="1"/>
</dbReference>
<dbReference type="STRING" id="1798183.GA0061080_100756"/>
<dbReference type="AlphaFoldDB" id="A0A1C3ZZ78"/>
<evidence type="ECO:0000256" key="5">
    <source>
        <dbReference type="ARBA" id="ARBA00023136"/>
    </source>
</evidence>
<reference evidence="9" key="1">
    <citation type="submission" date="2016-08" db="EMBL/GenBank/DDBJ databases">
        <authorList>
            <person name="Varghese N."/>
            <person name="Submissions Spin"/>
        </authorList>
    </citation>
    <scope>NUCLEOTIDE SEQUENCE [LARGE SCALE GENOMIC DNA]</scope>
    <source>
        <strain evidence="9">R-53144</strain>
    </source>
</reference>
<proteinExistence type="predicted"/>
<name>A0A1C3ZZ78_9GAMM</name>
<dbReference type="Pfam" id="PF12698">
    <property type="entry name" value="ABC2_membrane_3"/>
    <property type="match status" value="1"/>
</dbReference>
<keyword evidence="4 6" id="KW-1133">Transmembrane helix</keyword>